<gene>
    <name evidence="2" type="ORF">EV212_10118</name>
</gene>
<dbReference type="GO" id="GO:0004519">
    <property type="term" value="F:endonuclease activity"/>
    <property type="evidence" value="ECO:0007669"/>
    <property type="project" value="UniProtKB-KW"/>
</dbReference>
<dbReference type="AlphaFoldDB" id="A0A4V2SE08"/>
<dbReference type="PANTHER" id="PTHR34039:SF1">
    <property type="entry name" value="UPF0102 PROTEIN YRAN"/>
    <property type="match status" value="1"/>
</dbReference>
<comment type="similarity">
    <text evidence="1">Belongs to the UPF0102 family.</text>
</comment>
<accession>A0A4V2SE08</accession>
<evidence type="ECO:0000313" key="3">
    <source>
        <dbReference type="Proteomes" id="UP000295711"/>
    </source>
</evidence>
<dbReference type="Pfam" id="PF02021">
    <property type="entry name" value="UPF0102"/>
    <property type="match status" value="1"/>
</dbReference>
<dbReference type="PANTHER" id="PTHR34039">
    <property type="entry name" value="UPF0102 PROTEIN YRAN"/>
    <property type="match status" value="1"/>
</dbReference>
<evidence type="ECO:0000313" key="2">
    <source>
        <dbReference type="EMBL" id="TCO86238.1"/>
    </source>
</evidence>
<reference evidence="2 3" key="1">
    <citation type="submission" date="2019-03" db="EMBL/GenBank/DDBJ databases">
        <title>Genomic Encyclopedia of Type Strains, Phase IV (KMG-IV): sequencing the most valuable type-strain genomes for metagenomic binning, comparative biology and taxonomic classification.</title>
        <authorList>
            <person name="Goeker M."/>
        </authorList>
    </citation>
    <scope>NUCLEOTIDE SEQUENCE [LARGE SCALE GENOMIC DNA]</scope>
    <source>
        <strain evidence="2 3">DSM 28559</strain>
    </source>
</reference>
<dbReference type="SUPFAM" id="SSF52980">
    <property type="entry name" value="Restriction endonuclease-like"/>
    <property type="match status" value="1"/>
</dbReference>
<keyword evidence="2" id="KW-0540">Nuclease</keyword>
<dbReference type="Gene3D" id="3.40.1350.10">
    <property type="match status" value="1"/>
</dbReference>
<evidence type="ECO:0000256" key="1">
    <source>
        <dbReference type="ARBA" id="ARBA00006738"/>
    </source>
</evidence>
<comment type="caution">
    <text evidence="2">The sequence shown here is derived from an EMBL/GenBank/DDBJ whole genome shotgun (WGS) entry which is preliminary data.</text>
</comment>
<dbReference type="InterPro" id="IPR011335">
    <property type="entry name" value="Restrct_endonuc-II-like"/>
</dbReference>
<keyword evidence="3" id="KW-1185">Reference proteome</keyword>
<dbReference type="EMBL" id="SLXA01000001">
    <property type="protein sequence ID" value="TCO86238.1"/>
    <property type="molecule type" value="Genomic_DNA"/>
</dbReference>
<organism evidence="2 3">
    <name type="scientific">Frisingicoccus caecimuris</name>
    <dbReference type="NCBI Taxonomy" id="1796636"/>
    <lineage>
        <taxon>Bacteria</taxon>
        <taxon>Bacillati</taxon>
        <taxon>Bacillota</taxon>
        <taxon>Clostridia</taxon>
        <taxon>Lachnospirales</taxon>
        <taxon>Lachnospiraceae</taxon>
        <taxon>Frisingicoccus</taxon>
    </lineage>
</organism>
<name>A0A4V2SE08_9FIRM</name>
<sequence>MIAKSPESVIVFVEVKARRNDVFGSGGAAVTPAKQRKIIRTAKQYIFDHRLSWEGDFRFDVILFEKDRMEHMVHAFF</sequence>
<keyword evidence="2" id="KW-0378">Hydrolase</keyword>
<dbReference type="GO" id="GO:0003676">
    <property type="term" value="F:nucleic acid binding"/>
    <property type="evidence" value="ECO:0007669"/>
    <property type="project" value="InterPro"/>
</dbReference>
<keyword evidence="2" id="KW-0255">Endonuclease</keyword>
<dbReference type="InterPro" id="IPR011856">
    <property type="entry name" value="tRNA_endonuc-like_dom_sf"/>
</dbReference>
<protein>
    <submittedName>
        <fullName evidence="2">Putative endonuclease</fullName>
    </submittedName>
</protein>
<dbReference type="InterPro" id="IPR003509">
    <property type="entry name" value="UPF0102_YraN-like"/>
</dbReference>
<proteinExistence type="inferred from homology"/>
<dbReference type="Proteomes" id="UP000295711">
    <property type="component" value="Unassembled WGS sequence"/>
</dbReference>